<name>A0A811QM48_9POAL</name>
<dbReference type="PANTHER" id="PTHR33074">
    <property type="entry name" value="EXPRESSED PROTEIN-RELATED"/>
    <property type="match status" value="1"/>
</dbReference>
<dbReference type="OrthoDB" id="693495at2759"/>
<dbReference type="EMBL" id="CAJGYO010000010">
    <property type="protein sequence ID" value="CAD6257902.1"/>
    <property type="molecule type" value="Genomic_DNA"/>
</dbReference>
<feature type="domain" description="DUF1618" evidence="1">
    <location>
        <begin position="184"/>
        <end position="266"/>
    </location>
</feature>
<keyword evidence="3" id="KW-1185">Reference proteome</keyword>
<proteinExistence type="predicted"/>
<comment type="caution">
    <text evidence="2">The sequence shown here is derived from an EMBL/GenBank/DDBJ whole genome shotgun (WGS) entry which is preliminary data.</text>
</comment>
<organism evidence="2 3">
    <name type="scientific">Miscanthus lutarioriparius</name>
    <dbReference type="NCBI Taxonomy" id="422564"/>
    <lineage>
        <taxon>Eukaryota</taxon>
        <taxon>Viridiplantae</taxon>
        <taxon>Streptophyta</taxon>
        <taxon>Embryophyta</taxon>
        <taxon>Tracheophyta</taxon>
        <taxon>Spermatophyta</taxon>
        <taxon>Magnoliopsida</taxon>
        <taxon>Liliopsida</taxon>
        <taxon>Poales</taxon>
        <taxon>Poaceae</taxon>
        <taxon>PACMAD clade</taxon>
        <taxon>Panicoideae</taxon>
        <taxon>Andropogonodae</taxon>
        <taxon>Andropogoneae</taxon>
        <taxon>Saccharinae</taxon>
        <taxon>Miscanthus</taxon>
    </lineage>
</organism>
<reference evidence="2" key="1">
    <citation type="submission" date="2020-10" db="EMBL/GenBank/DDBJ databases">
        <authorList>
            <person name="Han B."/>
            <person name="Lu T."/>
            <person name="Zhao Q."/>
            <person name="Huang X."/>
            <person name="Zhao Y."/>
        </authorList>
    </citation>
    <scope>NUCLEOTIDE SEQUENCE</scope>
</reference>
<accession>A0A811QM48</accession>
<sequence>MAAAAYPLWVMLEHSCAREVQGCSSSIADTNTLVSCRTTSAHPINVSLCLAAPPEGSRVCVQLPAGVEVDYDVVLAAHGDSVVVQRAGDATAEPPRPPSLSLLPPHCITYEEDKHRCPQWHYLRRSPDPECNCLDSDSTGLLRHGDGDFLVAELKMDYVMEGEDPGKRHKEAALHLLRSGSGECTIKFVNVFPRCCCGGAGKSYCRASHHAYAVHTWTLRMDDGMAWAMDGTLDAAQLWALDGYKGLPRVELDYPVVSMDEPDAICFVVCEDHHEKHGDETTWRIMVDMKSKTLGSVFRYPDPKERRCNSWEHLVPSRVSKYFNSKPSSGQPPGPAAQAEAMQNLMSSRINNKLQAMDTMQAASLEAATLAALQEIPGLDRDDMLKAYRILTHDDSGRRFRSLTGLPMDLRKDCVLMEIKASEACVLCSACSVDLQLNE</sequence>
<evidence type="ECO:0000259" key="1">
    <source>
        <dbReference type="Pfam" id="PF07762"/>
    </source>
</evidence>
<evidence type="ECO:0000313" key="3">
    <source>
        <dbReference type="Proteomes" id="UP000604825"/>
    </source>
</evidence>
<protein>
    <recommendedName>
        <fullName evidence="1">DUF1618 domain-containing protein</fullName>
    </recommendedName>
</protein>
<dbReference type="AlphaFoldDB" id="A0A811QM48"/>
<dbReference type="PANTHER" id="PTHR33074:SF124">
    <property type="entry name" value="DUF1618 DOMAIN-CONTAINING PROTEIN"/>
    <property type="match status" value="1"/>
</dbReference>
<evidence type="ECO:0000313" key="2">
    <source>
        <dbReference type="EMBL" id="CAD6257902.1"/>
    </source>
</evidence>
<gene>
    <name evidence="2" type="ORF">NCGR_LOCUS41385</name>
</gene>
<dbReference type="InterPro" id="IPR011676">
    <property type="entry name" value="DUF1618"/>
</dbReference>
<dbReference type="Pfam" id="PF07762">
    <property type="entry name" value="DUF1618"/>
    <property type="match status" value="1"/>
</dbReference>
<dbReference type="Proteomes" id="UP000604825">
    <property type="component" value="Unassembled WGS sequence"/>
</dbReference>